<organism evidence="13 14">
    <name type="scientific">Plutella xylostella</name>
    <name type="common">Diamondback moth</name>
    <name type="synonym">Plutella maculipennis</name>
    <dbReference type="NCBI Taxonomy" id="51655"/>
    <lineage>
        <taxon>Eukaryota</taxon>
        <taxon>Metazoa</taxon>
        <taxon>Ecdysozoa</taxon>
        <taxon>Arthropoda</taxon>
        <taxon>Hexapoda</taxon>
        <taxon>Insecta</taxon>
        <taxon>Pterygota</taxon>
        <taxon>Neoptera</taxon>
        <taxon>Endopterygota</taxon>
        <taxon>Lepidoptera</taxon>
        <taxon>Glossata</taxon>
        <taxon>Ditrysia</taxon>
        <taxon>Yponomeutoidea</taxon>
        <taxon>Plutellidae</taxon>
        <taxon>Plutella</taxon>
    </lineage>
</organism>
<name>A0ABQ7QS72_PLUXY</name>
<evidence type="ECO:0000256" key="3">
    <source>
        <dbReference type="ARBA" id="ARBA00022670"/>
    </source>
</evidence>
<sequence>MCAHARAESSRGGAGAAGAGGYLALLLIAGASAALSATDSTRHLHIFGWHLQLQENEAILAPHYKECRYYSGRVVDVNASAAMVTECAGRWYGLVQVGEEVFALPPRRAPRPPRRAPRPAHALRRRDLVLMLVPQQVPVYNLTDDIQPELDYDEEELTPAKARIQTRSSLATHEDFFRTEPPAFRPGSRLWLELAVVADHTMLDFHGDKVQHYILALMNIVTAIFNERSLGANMTIVIRKLYLLQRPDPAVRYADISDALRRVNKWNKRHLLKIEDESSRWDALVWLTRAALGGGPSGLARMNSVCSLNSSAVVHDEGFNSGFVIAHEIGHLLGLHHDDAGACGGGGGGGSVMSSVVRSSLHFTWSPCSRNQFHIKSRRWKCLHARSAAAGFALGEDGPAGAAQVFGVDHQCRVDFGDGFSVCKEKMEAPFCAVLYCAHRASPATCYSKNQPPLQGTPCKEHHRCMDGECVPEPETSKTAETPEIPETPETPETPQTPKTSETTPRAEGVWGAWSRGGCRADCGYGLRVSRRRCHTQSGVGCHGPSSKVSPCYSGRACGRRDARTDLCRREDAALIPALTDDKSKHCQLWCVNYTGGEAVTFGSLPDGTPCSYDKPYDVCYRGLCLEGACNSSDPACNWCPRGHCKNYTHSGTRLLREDWSSILDIPEDARRFSLHISSAVPLQVGVRSSASREVYRLRDHSARVDPPRDQDRYFKYDVNIPQSLRIVELGNKVSYFNEEEPYELQGRLVAGGALLEWKTTDADVFMWSDSQPGASLAVLVAPEGAEGAGEPVHFSLNFSIPYHAVVIKPMENRRRVIRGPCSASCGGGVRLVRQRCSPRQHACKPAVYEPCNTHRCKFSWSPGEWEECSQTCGDEGVQERQLYCVPQDLRLTSQLELMKQQVSPALCPAERPAAARPCNRIPCPVYWQETDWTPCSATCGPGVQTQRVVCPAPHEALCGPRPPARRRRCRLRHRCHRHRQPPTDNTIRACDLVMPELLRGYCKIAYFRKHCGRTCRDVAGT</sequence>
<keyword evidence="8" id="KW-1015">Disulfide bond</keyword>
<dbReference type="Pfam" id="PF17771">
    <property type="entry name" value="ADAMTS_CR_2"/>
    <property type="match status" value="1"/>
</dbReference>
<evidence type="ECO:0000256" key="11">
    <source>
        <dbReference type="SAM" id="MobiDB-lite"/>
    </source>
</evidence>
<keyword evidence="6 10" id="KW-0862">Zinc</keyword>
<proteinExistence type="predicted"/>
<dbReference type="SMART" id="SM00209">
    <property type="entry name" value="TSP1"/>
    <property type="match status" value="4"/>
</dbReference>
<keyword evidence="4 10" id="KW-0479">Metal-binding</keyword>
<dbReference type="Pfam" id="PF19030">
    <property type="entry name" value="TSP1_ADAMTS"/>
    <property type="match status" value="2"/>
</dbReference>
<dbReference type="PANTHER" id="PTHR13723">
    <property type="entry name" value="ADAMTS A DISINTEGRIN AND METALLOPROTEASE WITH THROMBOSPONDIN MOTIFS PROTEASE"/>
    <property type="match status" value="1"/>
</dbReference>
<evidence type="ECO:0000256" key="6">
    <source>
        <dbReference type="ARBA" id="ARBA00022833"/>
    </source>
</evidence>
<dbReference type="SUPFAM" id="SSF55486">
    <property type="entry name" value="Metalloproteases ('zincins'), catalytic domain"/>
    <property type="match status" value="1"/>
</dbReference>
<evidence type="ECO:0000256" key="9">
    <source>
        <dbReference type="ARBA" id="ARBA00023180"/>
    </source>
</evidence>
<evidence type="ECO:0000313" key="13">
    <source>
        <dbReference type="EMBL" id="KAG7307879.1"/>
    </source>
</evidence>
<keyword evidence="9" id="KW-0325">Glycoprotein</keyword>
<keyword evidence="5" id="KW-0378">Hydrolase</keyword>
<dbReference type="Gene3D" id="2.20.100.10">
    <property type="entry name" value="Thrombospondin type-1 (TSP1) repeat"/>
    <property type="match status" value="2"/>
</dbReference>
<dbReference type="Proteomes" id="UP000823941">
    <property type="component" value="Chromosome 9"/>
</dbReference>
<dbReference type="Gene3D" id="3.40.1620.60">
    <property type="match status" value="1"/>
</dbReference>
<dbReference type="PANTHER" id="PTHR13723:SF304">
    <property type="entry name" value="A DISINTEGRIN AND METALLOPROTEINASE WITH THROMBOSPONDIN MOTIFS 2-LIKE PROTEIN"/>
    <property type="match status" value="1"/>
</dbReference>
<dbReference type="PROSITE" id="PS50092">
    <property type="entry name" value="TSP1"/>
    <property type="match status" value="3"/>
</dbReference>
<comment type="caution">
    <text evidence="13">The sequence shown here is derived from an EMBL/GenBank/DDBJ whole genome shotgun (WGS) entry which is preliminary data.</text>
</comment>
<dbReference type="EMBL" id="JAHIBW010000009">
    <property type="protein sequence ID" value="KAG7307879.1"/>
    <property type="molecule type" value="Genomic_DNA"/>
</dbReference>
<evidence type="ECO:0000256" key="4">
    <source>
        <dbReference type="ARBA" id="ARBA00022723"/>
    </source>
</evidence>
<evidence type="ECO:0000313" key="14">
    <source>
        <dbReference type="Proteomes" id="UP000823941"/>
    </source>
</evidence>
<feature type="active site" evidence="10">
    <location>
        <position position="328"/>
    </location>
</feature>
<comment type="caution">
    <text evidence="10">Lacks conserved residue(s) required for the propagation of feature annotation.</text>
</comment>
<evidence type="ECO:0000259" key="12">
    <source>
        <dbReference type="PROSITE" id="PS50215"/>
    </source>
</evidence>
<evidence type="ECO:0000256" key="5">
    <source>
        <dbReference type="ARBA" id="ARBA00022801"/>
    </source>
</evidence>
<keyword evidence="2" id="KW-0964">Secreted</keyword>
<feature type="region of interest" description="Disordered" evidence="11">
    <location>
        <begin position="471"/>
        <end position="507"/>
    </location>
</feature>
<feature type="binding site" evidence="10">
    <location>
        <position position="337"/>
    </location>
    <ligand>
        <name>Zn(2+)</name>
        <dbReference type="ChEBI" id="CHEBI:29105"/>
        <note>catalytic</note>
    </ligand>
</feature>
<dbReference type="InterPro" id="IPR024079">
    <property type="entry name" value="MetalloPept_cat_dom_sf"/>
</dbReference>
<keyword evidence="14" id="KW-1185">Reference proteome</keyword>
<dbReference type="InterPro" id="IPR000884">
    <property type="entry name" value="TSP1_rpt"/>
</dbReference>
<accession>A0ABQ7QS72</accession>
<evidence type="ECO:0000256" key="2">
    <source>
        <dbReference type="ARBA" id="ARBA00022525"/>
    </source>
</evidence>
<dbReference type="Gene3D" id="3.40.390.10">
    <property type="entry name" value="Collagenase (Catalytic Domain)"/>
    <property type="match status" value="1"/>
</dbReference>
<feature type="compositionally biased region" description="Low complexity" evidence="11">
    <location>
        <begin position="491"/>
        <end position="504"/>
    </location>
</feature>
<dbReference type="InterPro" id="IPR050439">
    <property type="entry name" value="ADAMTS_ADAMTS-like"/>
</dbReference>
<evidence type="ECO:0000256" key="8">
    <source>
        <dbReference type="ARBA" id="ARBA00023157"/>
    </source>
</evidence>
<comment type="subcellular location">
    <subcellularLocation>
        <location evidence="1">Secreted</location>
    </subcellularLocation>
</comment>
<evidence type="ECO:0000256" key="1">
    <source>
        <dbReference type="ARBA" id="ARBA00004613"/>
    </source>
</evidence>
<evidence type="ECO:0000256" key="7">
    <source>
        <dbReference type="ARBA" id="ARBA00023049"/>
    </source>
</evidence>
<dbReference type="PROSITE" id="PS50215">
    <property type="entry name" value="ADAM_MEPRO"/>
    <property type="match status" value="1"/>
</dbReference>
<feature type="domain" description="Peptidase M12B" evidence="12">
    <location>
        <begin position="190"/>
        <end position="374"/>
    </location>
</feature>
<feature type="binding site" evidence="10">
    <location>
        <position position="327"/>
    </location>
    <ligand>
        <name>Zn(2+)</name>
        <dbReference type="ChEBI" id="CHEBI:29105"/>
        <note>catalytic</note>
    </ligand>
</feature>
<dbReference type="InterPro" id="IPR001590">
    <property type="entry name" value="Peptidase_M12B"/>
</dbReference>
<keyword evidence="3" id="KW-0645">Protease</keyword>
<protein>
    <recommendedName>
        <fullName evidence="12">Peptidase M12B domain-containing protein</fullName>
    </recommendedName>
</protein>
<dbReference type="InterPro" id="IPR041645">
    <property type="entry name" value="ADAMTS_CR_2"/>
</dbReference>
<dbReference type="Pfam" id="PF01421">
    <property type="entry name" value="Reprolysin"/>
    <property type="match status" value="1"/>
</dbReference>
<reference evidence="13 14" key="1">
    <citation type="submission" date="2021-06" db="EMBL/GenBank/DDBJ databases">
        <title>A haploid diamondback moth (Plutella xylostella L.) genome assembly resolves 31 chromosomes and identifies a diamide resistance mutation.</title>
        <authorList>
            <person name="Ward C.M."/>
            <person name="Perry K.D."/>
            <person name="Baker G."/>
            <person name="Powis K."/>
            <person name="Heckel D.G."/>
            <person name="Baxter S.W."/>
        </authorList>
    </citation>
    <scope>NUCLEOTIDE SEQUENCE [LARGE SCALE GENOMIC DNA]</scope>
    <source>
        <strain evidence="13 14">LV</strain>
        <tissue evidence="13">Single pupa</tissue>
    </source>
</reference>
<dbReference type="InterPro" id="IPR036383">
    <property type="entry name" value="TSP1_rpt_sf"/>
</dbReference>
<dbReference type="SUPFAM" id="SSF82895">
    <property type="entry name" value="TSP-1 type 1 repeat"/>
    <property type="match status" value="2"/>
</dbReference>
<keyword evidence="7" id="KW-0482">Metalloprotease</keyword>
<gene>
    <name evidence="13" type="ORF">JYU34_006489</name>
</gene>
<evidence type="ECO:0000256" key="10">
    <source>
        <dbReference type="PROSITE-ProRule" id="PRU00276"/>
    </source>
</evidence>
<feature type="binding site" evidence="10">
    <location>
        <position position="331"/>
    </location>
    <ligand>
        <name>Zn(2+)</name>
        <dbReference type="ChEBI" id="CHEBI:29105"/>
        <note>catalytic</note>
    </ligand>
</feature>